<keyword evidence="6" id="KW-0695">RNA-directed DNA polymerase</keyword>
<evidence type="ECO:0000259" key="7">
    <source>
        <dbReference type="Pfam" id="PF17917"/>
    </source>
</evidence>
<comment type="caution">
    <text evidence="8">The sequence shown here is derived from an EMBL/GenBank/DDBJ whole genome shotgun (WGS) entry which is preliminary data.</text>
</comment>
<reference evidence="8 9" key="1">
    <citation type="submission" date="2024-01" db="EMBL/GenBank/DDBJ databases">
        <title>The complete chloroplast genome sequence of Lithospermum erythrorhizon: insights into the phylogenetic relationship among Boraginaceae species and the maternal lineages of purple gromwells.</title>
        <authorList>
            <person name="Okada T."/>
            <person name="Watanabe K."/>
        </authorList>
    </citation>
    <scope>NUCLEOTIDE SEQUENCE [LARGE SCALE GENOMIC DNA]</scope>
</reference>
<evidence type="ECO:0000256" key="3">
    <source>
        <dbReference type="ARBA" id="ARBA00022722"/>
    </source>
</evidence>
<dbReference type="PANTHER" id="PTHR48475:SF2">
    <property type="entry name" value="RIBONUCLEASE H"/>
    <property type="match status" value="1"/>
</dbReference>
<dbReference type="GO" id="GO:0016787">
    <property type="term" value="F:hydrolase activity"/>
    <property type="evidence" value="ECO:0007669"/>
    <property type="project" value="UniProtKB-KW"/>
</dbReference>
<evidence type="ECO:0000256" key="1">
    <source>
        <dbReference type="ARBA" id="ARBA00022679"/>
    </source>
</evidence>
<dbReference type="AlphaFoldDB" id="A0AAV3PRQ3"/>
<keyword evidence="4" id="KW-0255">Endonuclease</keyword>
<dbReference type="InterPro" id="IPR043502">
    <property type="entry name" value="DNA/RNA_pol_sf"/>
</dbReference>
<keyword evidence="3" id="KW-0540">Nuclease</keyword>
<gene>
    <name evidence="8" type="ORF">LIER_12431</name>
</gene>
<feature type="domain" description="Reverse transcriptase RNase H-like" evidence="7">
    <location>
        <begin position="75"/>
        <end position="141"/>
    </location>
</feature>
<keyword evidence="1" id="KW-0808">Transferase</keyword>
<dbReference type="SUPFAM" id="SSF56672">
    <property type="entry name" value="DNA/RNA polymerases"/>
    <property type="match status" value="1"/>
</dbReference>
<keyword evidence="5" id="KW-0378">Hydrolase</keyword>
<keyword evidence="9" id="KW-1185">Reference proteome</keyword>
<name>A0AAV3PRQ3_LITER</name>
<dbReference type="GO" id="GO:0004519">
    <property type="term" value="F:endonuclease activity"/>
    <property type="evidence" value="ECO:0007669"/>
    <property type="project" value="UniProtKB-KW"/>
</dbReference>
<keyword evidence="2" id="KW-0548">Nucleotidyltransferase</keyword>
<evidence type="ECO:0000256" key="4">
    <source>
        <dbReference type="ARBA" id="ARBA00022759"/>
    </source>
</evidence>
<protein>
    <recommendedName>
        <fullName evidence="7">Reverse transcriptase RNase H-like domain-containing protein</fullName>
    </recommendedName>
</protein>
<dbReference type="InterPro" id="IPR041373">
    <property type="entry name" value="RT_RNaseH"/>
</dbReference>
<dbReference type="Pfam" id="PF17917">
    <property type="entry name" value="RT_RNaseH"/>
    <property type="match status" value="1"/>
</dbReference>
<evidence type="ECO:0000256" key="5">
    <source>
        <dbReference type="ARBA" id="ARBA00022801"/>
    </source>
</evidence>
<evidence type="ECO:0000313" key="8">
    <source>
        <dbReference type="EMBL" id="GAA0154459.1"/>
    </source>
</evidence>
<evidence type="ECO:0000313" key="9">
    <source>
        <dbReference type="Proteomes" id="UP001454036"/>
    </source>
</evidence>
<dbReference type="Proteomes" id="UP001454036">
    <property type="component" value="Unassembled WGS sequence"/>
</dbReference>
<evidence type="ECO:0000256" key="2">
    <source>
        <dbReference type="ARBA" id="ARBA00022695"/>
    </source>
</evidence>
<dbReference type="EMBL" id="BAABME010002401">
    <property type="protein sequence ID" value="GAA0154459.1"/>
    <property type="molecule type" value="Genomic_DNA"/>
</dbReference>
<dbReference type="GO" id="GO:0003964">
    <property type="term" value="F:RNA-directed DNA polymerase activity"/>
    <property type="evidence" value="ECO:0007669"/>
    <property type="project" value="UniProtKB-KW"/>
</dbReference>
<evidence type="ECO:0000256" key="6">
    <source>
        <dbReference type="ARBA" id="ARBA00022918"/>
    </source>
</evidence>
<accession>A0AAV3PRQ3</accession>
<sequence length="265" mass="29766">MPGVNKEKTTPRHQRGICLGSLVRCNVRGIEAILGISQTFNKAVGGEELQLYIAVSESSETGSSETHIISICPLHVLHGPEENYPFIDKFVIALAILARKLKAYFEAHPIKVRTDQPIKRIMSNSAQSGRLTTWAIELSEFDINYAPAQGLRLRGKTGSSSNMPCGFPSKQPTMRLSRVRDTPAYEEGSVMRVMDKKEDWMSLIARFIMTGELPNNGAEARKVKSWSYKFQMVEGELYKRSYLGPLLFCIAKQNIDQVLYEVYEG</sequence>
<proteinExistence type="predicted"/>
<dbReference type="PANTHER" id="PTHR48475">
    <property type="entry name" value="RIBONUCLEASE H"/>
    <property type="match status" value="1"/>
</dbReference>
<organism evidence="8 9">
    <name type="scientific">Lithospermum erythrorhizon</name>
    <name type="common">Purple gromwell</name>
    <name type="synonym">Lithospermum officinale var. erythrorhizon</name>
    <dbReference type="NCBI Taxonomy" id="34254"/>
    <lineage>
        <taxon>Eukaryota</taxon>
        <taxon>Viridiplantae</taxon>
        <taxon>Streptophyta</taxon>
        <taxon>Embryophyta</taxon>
        <taxon>Tracheophyta</taxon>
        <taxon>Spermatophyta</taxon>
        <taxon>Magnoliopsida</taxon>
        <taxon>eudicotyledons</taxon>
        <taxon>Gunneridae</taxon>
        <taxon>Pentapetalae</taxon>
        <taxon>asterids</taxon>
        <taxon>lamiids</taxon>
        <taxon>Boraginales</taxon>
        <taxon>Boraginaceae</taxon>
        <taxon>Boraginoideae</taxon>
        <taxon>Lithospermeae</taxon>
        <taxon>Lithospermum</taxon>
    </lineage>
</organism>